<organism evidence="1 2">
    <name type="scientific">Enterobacter hormaechei</name>
    <dbReference type="NCBI Taxonomy" id="158836"/>
    <lineage>
        <taxon>Bacteria</taxon>
        <taxon>Pseudomonadati</taxon>
        <taxon>Pseudomonadota</taxon>
        <taxon>Gammaproteobacteria</taxon>
        <taxon>Enterobacterales</taxon>
        <taxon>Enterobacteriaceae</taxon>
        <taxon>Enterobacter</taxon>
        <taxon>Enterobacter cloacae complex</taxon>
    </lineage>
</organism>
<name>A0AAP8GLC9_9ENTR</name>
<gene>
    <name evidence="1" type="ORF">CGZ54_14160</name>
</gene>
<dbReference type="AlphaFoldDB" id="A0AAP8GLC9"/>
<proteinExistence type="predicted"/>
<dbReference type="RefSeq" id="WP_100229754.1">
    <property type="nucleotide sequence ID" value="NZ_NMVR01000022.1"/>
</dbReference>
<sequence>MGKIAISGAVFIFLARGEKLKDSDFLPSTGTPDKKYVLWPRGEEWDVRYLEFGTRGIEWLPIAEQLFANEPEAWQAAYGHWMEICKRWENFLTISGADQQHSSFDSCDTFATLGLEK</sequence>
<protein>
    <submittedName>
        <fullName evidence="1">Uncharacterized protein</fullName>
    </submittedName>
</protein>
<evidence type="ECO:0000313" key="2">
    <source>
        <dbReference type="Proteomes" id="UP000231328"/>
    </source>
</evidence>
<accession>A0AAP8GLC9</accession>
<reference evidence="1 2" key="1">
    <citation type="submission" date="2017-07" db="EMBL/GenBank/DDBJ databases">
        <title>Draft genome sequence of Enterobacter cloacae ST128, a clinical strain coproducing KPC-2 and NDM-1 carbapenemases.</title>
        <authorList>
            <person name="Li X."/>
        </authorList>
    </citation>
    <scope>NUCLEOTIDE SEQUENCE [LARGE SCALE GENOMIC DNA]</scope>
    <source>
        <strain evidence="1 2">HBY</strain>
    </source>
</reference>
<dbReference type="EMBL" id="NMVR01000022">
    <property type="protein sequence ID" value="PJG39348.1"/>
    <property type="molecule type" value="Genomic_DNA"/>
</dbReference>
<evidence type="ECO:0000313" key="1">
    <source>
        <dbReference type="EMBL" id="PJG39348.1"/>
    </source>
</evidence>
<comment type="caution">
    <text evidence="1">The sequence shown here is derived from an EMBL/GenBank/DDBJ whole genome shotgun (WGS) entry which is preliminary data.</text>
</comment>
<dbReference type="Proteomes" id="UP000231328">
    <property type="component" value="Unassembled WGS sequence"/>
</dbReference>